<evidence type="ECO:0008006" key="3">
    <source>
        <dbReference type="Google" id="ProtNLM"/>
    </source>
</evidence>
<sequence>MQKRPLLLAKSLYWTGVSALHYRHLLRYGLLKVDEDIQVMNNAIREFDSQTCIRFVPRKDEIDYLSIKSKIG</sequence>
<dbReference type="Gene3D" id="3.40.390.10">
    <property type="entry name" value="Collagenase (Catalytic Domain)"/>
    <property type="match status" value="1"/>
</dbReference>
<comment type="caution">
    <text evidence="1">The sequence shown here is derived from an EMBL/GenBank/DDBJ whole genome shotgun (WGS) entry which is preliminary data.</text>
</comment>
<gene>
    <name evidence="1" type="ORF">HHUSO_G27597</name>
</gene>
<dbReference type="Proteomes" id="UP001369086">
    <property type="component" value="Unassembled WGS sequence"/>
</dbReference>
<keyword evidence="2" id="KW-1185">Reference proteome</keyword>
<dbReference type="InterPro" id="IPR024079">
    <property type="entry name" value="MetalloPept_cat_dom_sf"/>
</dbReference>
<evidence type="ECO:0000313" key="2">
    <source>
        <dbReference type="Proteomes" id="UP001369086"/>
    </source>
</evidence>
<accession>A0ABR0YK88</accession>
<evidence type="ECO:0000313" key="1">
    <source>
        <dbReference type="EMBL" id="KAK6472955.1"/>
    </source>
</evidence>
<protein>
    <recommendedName>
        <fullName evidence="3">Peptidase M12A domain-containing protein</fullName>
    </recommendedName>
</protein>
<organism evidence="1 2">
    <name type="scientific">Huso huso</name>
    <name type="common">Beluga</name>
    <name type="synonym">Acipenser huso</name>
    <dbReference type="NCBI Taxonomy" id="61971"/>
    <lineage>
        <taxon>Eukaryota</taxon>
        <taxon>Metazoa</taxon>
        <taxon>Chordata</taxon>
        <taxon>Craniata</taxon>
        <taxon>Vertebrata</taxon>
        <taxon>Euteleostomi</taxon>
        <taxon>Actinopterygii</taxon>
        <taxon>Chondrostei</taxon>
        <taxon>Acipenseriformes</taxon>
        <taxon>Acipenseridae</taxon>
        <taxon>Huso</taxon>
    </lineage>
</organism>
<proteinExistence type="predicted"/>
<dbReference type="EMBL" id="JAHFZB010000028">
    <property type="protein sequence ID" value="KAK6472955.1"/>
    <property type="molecule type" value="Genomic_DNA"/>
</dbReference>
<reference evidence="1 2" key="1">
    <citation type="submission" date="2021-05" db="EMBL/GenBank/DDBJ databases">
        <authorList>
            <person name="Zahm M."/>
            <person name="Klopp C."/>
            <person name="Cabau C."/>
            <person name="Kuhl H."/>
            <person name="Suciu R."/>
            <person name="Ciorpac M."/>
            <person name="Holostenco D."/>
            <person name="Gessner J."/>
            <person name="Wuertz S."/>
            <person name="Hohne C."/>
            <person name="Stock M."/>
            <person name="Gislard M."/>
            <person name="Lluch J."/>
            <person name="Milhes M."/>
            <person name="Lampietro C."/>
            <person name="Lopez Roques C."/>
            <person name="Donnadieu C."/>
            <person name="Du K."/>
            <person name="Schartl M."/>
            <person name="Guiguen Y."/>
        </authorList>
    </citation>
    <scope>NUCLEOTIDE SEQUENCE [LARGE SCALE GENOMIC DNA]</scope>
    <source>
        <strain evidence="1">Hh-F2</strain>
        <tissue evidence="1">Blood</tissue>
    </source>
</reference>
<name>A0ABR0YK88_HUSHU</name>